<evidence type="ECO:0000256" key="3">
    <source>
        <dbReference type="ARBA" id="ARBA00023054"/>
    </source>
</evidence>
<organism evidence="7 8">
    <name type="scientific">Aspergillus ochraceoroseus IBT 24754</name>
    <dbReference type="NCBI Taxonomy" id="1392256"/>
    <lineage>
        <taxon>Eukaryota</taxon>
        <taxon>Fungi</taxon>
        <taxon>Dikarya</taxon>
        <taxon>Ascomycota</taxon>
        <taxon>Pezizomycotina</taxon>
        <taxon>Eurotiomycetes</taxon>
        <taxon>Eurotiomycetidae</taxon>
        <taxon>Eurotiales</taxon>
        <taxon>Aspergillaceae</taxon>
        <taxon>Aspergillus</taxon>
        <taxon>Aspergillus subgen. Nidulantes</taxon>
    </lineage>
</organism>
<proteinExistence type="predicted"/>
<feature type="coiled-coil region" evidence="4">
    <location>
        <begin position="602"/>
        <end position="737"/>
    </location>
</feature>
<evidence type="ECO:0000259" key="6">
    <source>
        <dbReference type="Pfam" id="PF19047"/>
    </source>
</evidence>
<dbReference type="Proteomes" id="UP000244073">
    <property type="component" value="Unassembled WGS sequence"/>
</dbReference>
<reference evidence="7 8" key="1">
    <citation type="journal article" date="2018" name="Proc. Natl. Acad. Sci. U.S.A.">
        <title>Linking secondary metabolites to gene clusters through genome sequencing of six diverse Aspergillus species.</title>
        <authorList>
            <person name="Kaerboelling I."/>
            <person name="Vesth T.C."/>
            <person name="Frisvad J.C."/>
            <person name="Nybo J.L."/>
            <person name="Theobald S."/>
            <person name="Kuo A."/>
            <person name="Bowyer P."/>
            <person name="Matsuda Y."/>
            <person name="Mondo S."/>
            <person name="Lyhne E.K."/>
            <person name="Kogle M.E."/>
            <person name="Clum A."/>
            <person name="Lipzen A."/>
            <person name="Salamov A."/>
            <person name="Ngan C.Y."/>
            <person name="Daum C."/>
            <person name="Chiniquy J."/>
            <person name="Barry K."/>
            <person name="LaButti K."/>
            <person name="Haridas S."/>
            <person name="Simmons B.A."/>
            <person name="Magnuson J.K."/>
            <person name="Mortensen U.H."/>
            <person name="Larsen T.O."/>
            <person name="Grigoriev I.V."/>
            <person name="Baker S.E."/>
            <person name="Andersen M.R."/>
        </authorList>
    </citation>
    <scope>NUCLEOTIDE SEQUENCE [LARGE SCALE GENOMIC DNA]</scope>
    <source>
        <strain evidence="7 8">IBT 24754</strain>
    </source>
</reference>
<dbReference type="Gene3D" id="1.10.418.10">
    <property type="entry name" value="Calponin-like domain"/>
    <property type="match status" value="1"/>
</dbReference>
<feature type="region of interest" description="Disordered" evidence="5">
    <location>
        <begin position="422"/>
        <end position="441"/>
    </location>
</feature>
<feature type="compositionally biased region" description="Low complexity" evidence="5">
    <location>
        <begin position="425"/>
        <end position="439"/>
    </location>
</feature>
<dbReference type="EMBL" id="MSFN02000004">
    <property type="protein sequence ID" value="PTU20919.1"/>
    <property type="molecule type" value="Genomic_DNA"/>
</dbReference>
<dbReference type="VEuPathDB" id="FungiDB:P175DRAFT_0509430"/>
<evidence type="ECO:0000256" key="5">
    <source>
        <dbReference type="SAM" id="MobiDB-lite"/>
    </source>
</evidence>
<dbReference type="Gene3D" id="1.10.287.1490">
    <property type="match status" value="1"/>
</dbReference>
<dbReference type="PANTHER" id="PTHR18947:SF28">
    <property type="entry name" value="GIRDIN, ISOFORM A"/>
    <property type="match status" value="1"/>
</dbReference>
<dbReference type="GO" id="GO:0031122">
    <property type="term" value="P:cytoplasmic microtubule organization"/>
    <property type="evidence" value="ECO:0007669"/>
    <property type="project" value="TreeGrafter"/>
</dbReference>
<dbReference type="RefSeq" id="XP_040752311.1">
    <property type="nucleotide sequence ID" value="XM_040898425.1"/>
</dbReference>
<dbReference type="PANTHER" id="PTHR18947">
    <property type="entry name" value="HOOK PROTEINS"/>
    <property type="match status" value="1"/>
</dbReference>
<evidence type="ECO:0000256" key="1">
    <source>
        <dbReference type="ARBA" id="ARBA00004496"/>
    </source>
</evidence>
<dbReference type="GO" id="GO:0008017">
    <property type="term" value="F:microtubule binding"/>
    <property type="evidence" value="ECO:0007669"/>
    <property type="project" value="TreeGrafter"/>
</dbReference>
<sequence length="812" mass="92631">MASEHTITQALLEWINSFALGKTIRTTEELSDGTIIWEILQDIDPQYFLDEIPEQSPSDHWGSKWQNLKHIHKLLINYIRQQPDGLPSGLDPEPNLEQFAKKNSVKDANKLLKLLLIAAIRSPNAQTYVETLQTLSTPTQEGLKNIFEEAQNGELEPLDGADEAHEARDTTAVVDPELKFEEQMGNLVAENHRLTRDKGDMQKQLDEMNSRLVRLQENNETLQSRLATTEDRLISLKSGKGDIGPGAKGIESKYRQQEEVIANYEERLNSTQSEVDTLRMTAESLRAKAERVQSLQDDYDVLRRERDQLSRKANAAEKYRQKLQASQDFEKENQSLKNQIQDLQQQLKEADSQQRWTSEHEIELEEYRRILPRIEQECSEIQNLKKQLEFNNHALTERLRSAEEQHERDDALIGELRERIRDYEGSPGSPSLTPGSTTPRLQGNLQKDFEALGVKESNLCGLSPNPTLSDLSLTGYRKSEADDSRKEVESLKEQPRSVRFTPRHNTFNRRLADENQSSPPIDGFSEAFAETLRLSKAGSSQGDEYWRLYDQYTSTVKKLAEVQDSLDASRKTLQDTLADVSLAGKEKLDLISEVKEACRTETDDMRTDLREATDRISDLQTELNATHTLTGIVCHERDDLRKMLDQNQAELRAEDQEAAEEMKRLLAELTAQDGGVENEASQKSVVELIKQVAQQIENNLERLAKRAEYIHQQNEHIKFLQDRISQLEEEASAAAANNTEDSITKERELELQKQIDALTREIALMGSSWYELQSKLHNNANVTISRYRYSPASLADAQKGWLARQRSAVAGR</sequence>
<dbReference type="SUPFAM" id="SSF57997">
    <property type="entry name" value="Tropomyosin"/>
    <property type="match status" value="1"/>
</dbReference>
<dbReference type="GO" id="GO:0005737">
    <property type="term" value="C:cytoplasm"/>
    <property type="evidence" value="ECO:0007669"/>
    <property type="project" value="UniProtKB-SubCell"/>
</dbReference>
<dbReference type="GO" id="GO:0051959">
    <property type="term" value="F:dynein light intermediate chain binding"/>
    <property type="evidence" value="ECO:0007669"/>
    <property type="project" value="TreeGrafter"/>
</dbReference>
<dbReference type="Pfam" id="PF19047">
    <property type="entry name" value="HOOK_N"/>
    <property type="match status" value="1"/>
</dbReference>
<name>A0A2T5LXB2_9EURO</name>
<keyword evidence="2" id="KW-0963">Cytoplasm</keyword>
<dbReference type="SUPFAM" id="SSF116907">
    <property type="entry name" value="Hook domain"/>
    <property type="match status" value="1"/>
</dbReference>
<dbReference type="CDD" id="cd22211">
    <property type="entry name" value="HkD_SF"/>
    <property type="match status" value="1"/>
</dbReference>
<keyword evidence="3 4" id="KW-0175">Coiled coil</keyword>
<dbReference type="AlphaFoldDB" id="A0A2T5LXB2"/>
<comment type="subcellular location">
    <subcellularLocation>
        <location evidence="1">Cytoplasm</location>
    </subcellularLocation>
</comment>
<feature type="domain" description="HOOK N-terminal" evidence="6">
    <location>
        <begin position="8"/>
        <end position="141"/>
    </location>
</feature>
<accession>A0A2T5LXB2</accession>
<evidence type="ECO:0000256" key="4">
    <source>
        <dbReference type="SAM" id="Coils"/>
    </source>
</evidence>
<dbReference type="InterPro" id="IPR036872">
    <property type="entry name" value="CH_dom_sf"/>
</dbReference>
<evidence type="ECO:0000313" key="8">
    <source>
        <dbReference type="Proteomes" id="UP000244073"/>
    </source>
</evidence>
<evidence type="ECO:0000313" key="7">
    <source>
        <dbReference type="EMBL" id="PTU20919.1"/>
    </source>
</evidence>
<protein>
    <recommendedName>
        <fullName evidence="6">HOOK N-terminal domain-containing protein</fullName>
    </recommendedName>
</protein>
<dbReference type="OrthoDB" id="2129491at2759"/>
<dbReference type="GO" id="GO:0005815">
    <property type="term" value="C:microtubule organizing center"/>
    <property type="evidence" value="ECO:0007669"/>
    <property type="project" value="TreeGrafter"/>
</dbReference>
<feature type="coiled-coil region" evidence="4">
    <location>
        <begin position="191"/>
        <end position="419"/>
    </location>
</feature>
<dbReference type="GeneID" id="63815307"/>
<gene>
    <name evidence="7" type="ORF">P175DRAFT_0509430</name>
</gene>
<dbReference type="InterPro" id="IPR043936">
    <property type="entry name" value="HOOK_N"/>
</dbReference>
<dbReference type="GO" id="GO:0030705">
    <property type="term" value="P:cytoskeleton-dependent intracellular transport"/>
    <property type="evidence" value="ECO:0007669"/>
    <property type="project" value="InterPro"/>
</dbReference>
<evidence type="ECO:0000256" key="2">
    <source>
        <dbReference type="ARBA" id="ARBA00022490"/>
    </source>
</evidence>
<comment type="caution">
    <text evidence="7">The sequence shown here is derived from an EMBL/GenBank/DDBJ whole genome shotgun (WGS) entry which is preliminary data.</text>
</comment>